<feature type="domain" description="F5/8 type C" evidence="7">
    <location>
        <begin position="349"/>
        <end position="444"/>
    </location>
</feature>
<dbReference type="Pfam" id="PF00754">
    <property type="entry name" value="F5_F8_type_C"/>
    <property type="match status" value="1"/>
</dbReference>
<name>A0A1I2CCL1_9BACT</name>
<dbReference type="PROSITE" id="PS50022">
    <property type="entry name" value="FA58C_3"/>
    <property type="match status" value="1"/>
</dbReference>
<dbReference type="Pfam" id="PF01120">
    <property type="entry name" value="Alpha_L_fucos"/>
    <property type="match status" value="1"/>
</dbReference>
<protein>
    <recommendedName>
        <fullName evidence="2">alpha-L-fucosidase</fullName>
        <ecNumber evidence="2">3.2.1.51</ecNumber>
    </recommendedName>
</protein>
<dbReference type="PANTHER" id="PTHR10030:SF37">
    <property type="entry name" value="ALPHA-L-FUCOSIDASE-RELATED"/>
    <property type="match status" value="1"/>
</dbReference>
<evidence type="ECO:0000259" key="7">
    <source>
        <dbReference type="PROSITE" id="PS50022"/>
    </source>
</evidence>
<feature type="chain" id="PRO_5011710093" description="alpha-L-fucosidase" evidence="6">
    <location>
        <begin position="24"/>
        <end position="485"/>
    </location>
</feature>
<gene>
    <name evidence="8" type="ORF">SAMN05216283_101674</name>
</gene>
<evidence type="ECO:0000256" key="2">
    <source>
        <dbReference type="ARBA" id="ARBA00012662"/>
    </source>
</evidence>
<comment type="similarity">
    <text evidence="1">Belongs to the glycosyl hydrolase 29 family.</text>
</comment>
<evidence type="ECO:0000256" key="1">
    <source>
        <dbReference type="ARBA" id="ARBA00007951"/>
    </source>
</evidence>
<evidence type="ECO:0000256" key="4">
    <source>
        <dbReference type="ARBA" id="ARBA00022801"/>
    </source>
</evidence>
<organism evidence="8 9">
    <name type="scientific">Sunxiuqinia elliptica</name>
    <dbReference type="NCBI Taxonomy" id="655355"/>
    <lineage>
        <taxon>Bacteria</taxon>
        <taxon>Pseudomonadati</taxon>
        <taxon>Bacteroidota</taxon>
        <taxon>Bacteroidia</taxon>
        <taxon>Marinilabiliales</taxon>
        <taxon>Prolixibacteraceae</taxon>
        <taxon>Sunxiuqinia</taxon>
    </lineage>
</organism>
<dbReference type="Gene3D" id="2.60.120.260">
    <property type="entry name" value="Galactose-binding domain-like"/>
    <property type="match status" value="1"/>
</dbReference>
<dbReference type="RefSeq" id="WP_093918389.1">
    <property type="nucleotide sequence ID" value="NZ_FONW01000001.1"/>
</dbReference>
<accession>A0A1I2CCL1</accession>
<evidence type="ECO:0000256" key="3">
    <source>
        <dbReference type="ARBA" id="ARBA00022729"/>
    </source>
</evidence>
<evidence type="ECO:0000313" key="9">
    <source>
        <dbReference type="Proteomes" id="UP000198964"/>
    </source>
</evidence>
<dbReference type="InterPro" id="IPR017853">
    <property type="entry name" value="GH"/>
</dbReference>
<dbReference type="PANTHER" id="PTHR10030">
    <property type="entry name" value="ALPHA-L-FUCOSIDASE"/>
    <property type="match status" value="1"/>
</dbReference>
<dbReference type="SUPFAM" id="SSF51445">
    <property type="entry name" value="(Trans)glycosidases"/>
    <property type="match status" value="1"/>
</dbReference>
<dbReference type="InterPro" id="IPR000421">
    <property type="entry name" value="FA58C"/>
</dbReference>
<dbReference type="InterPro" id="IPR008979">
    <property type="entry name" value="Galactose-bd-like_sf"/>
</dbReference>
<dbReference type="GO" id="GO:0006004">
    <property type="term" value="P:fucose metabolic process"/>
    <property type="evidence" value="ECO:0007669"/>
    <property type="project" value="TreeGrafter"/>
</dbReference>
<evidence type="ECO:0000256" key="6">
    <source>
        <dbReference type="SAM" id="SignalP"/>
    </source>
</evidence>
<dbReference type="AlphaFoldDB" id="A0A1I2CCL1"/>
<dbReference type="STRING" id="655355.SAMN05216283_101674"/>
<feature type="signal peptide" evidence="6">
    <location>
        <begin position="1"/>
        <end position="23"/>
    </location>
</feature>
<keyword evidence="3 6" id="KW-0732">Signal</keyword>
<dbReference type="GO" id="GO:0005764">
    <property type="term" value="C:lysosome"/>
    <property type="evidence" value="ECO:0007669"/>
    <property type="project" value="TreeGrafter"/>
</dbReference>
<keyword evidence="9" id="KW-1185">Reference proteome</keyword>
<dbReference type="PROSITE" id="PS51257">
    <property type="entry name" value="PROKAR_LIPOPROTEIN"/>
    <property type="match status" value="1"/>
</dbReference>
<dbReference type="EMBL" id="FONW01000001">
    <property type="protein sequence ID" value="SFE65410.1"/>
    <property type="molecule type" value="Genomic_DNA"/>
</dbReference>
<dbReference type="SUPFAM" id="SSF49785">
    <property type="entry name" value="Galactose-binding domain-like"/>
    <property type="match status" value="1"/>
</dbReference>
<keyword evidence="4" id="KW-0378">Hydrolase</keyword>
<reference evidence="8 9" key="1">
    <citation type="submission" date="2016-10" db="EMBL/GenBank/DDBJ databases">
        <authorList>
            <person name="de Groot N.N."/>
        </authorList>
    </citation>
    <scope>NUCLEOTIDE SEQUENCE [LARGE SCALE GENOMIC DNA]</scope>
    <source>
        <strain evidence="8 9">CGMCC 1.9156</strain>
    </source>
</reference>
<evidence type="ECO:0000256" key="5">
    <source>
        <dbReference type="ARBA" id="ARBA00023295"/>
    </source>
</evidence>
<dbReference type="GO" id="GO:0016139">
    <property type="term" value="P:glycoside catabolic process"/>
    <property type="evidence" value="ECO:0007669"/>
    <property type="project" value="TreeGrafter"/>
</dbReference>
<dbReference type="FunFam" id="3.20.20.80:FF:000052">
    <property type="entry name" value="Putative alpha-L-fucosidase 1"/>
    <property type="match status" value="1"/>
</dbReference>
<dbReference type="InterPro" id="IPR057739">
    <property type="entry name" value="Glyco_hydro_29_N"/>
</dbReference>
<dbReference type="Gene3D" id="3.20.20.80">
    <property type="entry name" value="Glycosidases"/>
    <property type="match status" value="1"/>
</dbReference>
<proteinExistence type="inferred from homology"/>
<sequence>MKKRHLILTTCLAACISLLSCQQQVPPPPEAVEPVPTERQLRWHEMEQYAFIHFTTNTFTGKEWGFGDEDPSIFNPTELDANQWASTIKEAGLKGIILTCKHHDGFCLWPSQYTDHDIANSPYKNGEGNIVEEVYEACKKYDLKFGVYLSPWDRNHPEYGKPAYVEYYRNQLKELFNAYGPIFEMWFDGANGGDGYYGGANEKRSIDGSTYYDWPTTLKMIRNIEPEVIFFSDAGPDIRWCGNERGYAGPTNWHTISIDTLYAGKSGITELLNSGAEDGSSWVPAEVDVSIRPGWFYHQHEDDKVRTPENLFKIYLESVGRGANLLLNIPPDRRGLIHENDVASLKGWKKLVDQAFATNLAPKAKVSSSSTRGNAPTYGAQNLIDNQAETYWTTNDNQVSGEVEIEFPEEQTINYVLLQEYITLGQRVKSFNIEARIDDQWQTIGEGTTIGYKRIVPVESVVTNKLKITIQDSKACPVISNLEIY</sequence>
<dbReference type="InterPro" id="IPR000933">
    <property type="entry name" value="Glyco_hydro_29"/>
</dbReference>
<dbReference type="SMART" id="SM00812">
    <property type="entry name" value="Alpha_L_fucos"/>
    <property type="match status" value="1"/>
</dbReference>
<dbReference type="Proteomes" id="UP000198964">
    <property type="component" value="Unassembled WGS sequence"/>
</dbReference>
<keyword evidence="5" id="KW-0326">Glycosidase</keyword>
<dbReference type="GO" id="GO:0004560">
    <property type="term" value="F:alpha-L-fucosidase activity"/>
    <property type="evidence" value="ECO:0007669"/>
    <property type="project" value="InterPro"/>
</dbReference>
<dbReference type="EC" id="3.2.1.51" evidence="2"/>
<evidence type="ECO:0000313" key="8">
    <source>
        <dbReference type="EMBL" id="SFE65410.1"/>
    </source>
</evidence>